<dbReference type="Proteomes" id="UP001153737">
    <property type="component" value="Chromosome 1"/>
</dbReference>
<dbReference type="Pfam" id="PF02872">
    <property type="entry name" value="5_nucleotid_C"/>
    <property type="match status" value="1"/>
</dbReference>
<keyword evidence="7 8" id="KW-0378">Hydrolase</keyword>
<dbReference type="PRINTS" id="PR01607">
    <property type="entry name" value="APYRASEFAMLY"/>
</dbReference>
<accession>A0A9N9WZP8</accession>
<dbReference type="Gene3D" id="3.60.21.10">
    <property type="match status" value="1"/>
</dbReference>
<keyword evidence="6 8" id="KW-0547">Nucleotide-binding</keyword>
<feature type="transmembrane region" description="Helical" evidence="9">
    <location>
        <begin position="557"/>
        <end position="578"/>
    </location>
</feature>
<keyword evidence="5 8" id="KW-0732">Signal</keyword>
<organism evidence="12 13">
    <name type="scientific">Phaedon cochleariae</name>
    <name type="common">Mustard beetle</name>
    <dbReference type="NCBI Taxonomy" id="80249"/>
    <lineage>
        <taxon>Eukaryota</taxon>
        <taxon>Metazoa</taxon>
        <taxon>Ecdysozoa</taxon>
        <taxon>Arthropoda</taxon>
        <taxon>Hexapoda</taxon>
        <taxon>Insecta</taxon>
        <taxon>Pterygota</taxon>
        <taxon>Neoptera</taxon>
        <taxon>Endopterygota</taxon>
        <taxon>Coleoptera</taxon>
        <taxon>Polyphaga</taxon>
        <taxon>Cucujiformia</taxon>
        <taxon>Chrysomeloidea</taxon>
        <taxon>Chrysomelidae</taxon>
        <taxon>Chrysomelinae</taxon>
        <taxon>Chrysomelini</taxon>
        <taxon>Phaedon</taxon>
    </lineage>
</organism>
<feature type="domain" description="Calcineurin-like phosphoesterase" evidence="10">
    <location>
        <begin position="27"/>
        <end position="245"/>
    </location>
</feature>
<dbReference type="SUPFAM" id="SSF56300">
    <property type="entry name" value="Metallo-dependent phosphatases"/>
    <property type="match status" value="1"/>
</dbReference>
<evidence type="ECO:0000256" key="4">
    <source>
        <dbReference type="ARBA" id="ARBA00022723"/>
    </source>
</evidence>
<evidence type="ECO:0000256" key="3">
    <source>
        <dbReference type="ARBA" id="ARBA00012643"/>
    </source>
</evidence>
<evidence type="ECO:0000256" key="6">
    <source>
        <dbReference type="ARBA" id="ARBA00022741"/>
    </source>
</evidence>
<dbReference type="PANTHER" id="PTHR11575">
    <property type="entry name" value="5'-NUCLEOTIDASE-RELATED"/>
    <property type="match status" value="1"/>
</dbReference>
<dbReference type="AlphaFoldDB" id="A0A9N9WZP8"/>
<dbReference type="InterPro" id="IPR006179">
    <property type="entry name" value="5_nucleotidase/apyrase"/>
</dbReference>
<gene>
    <name evidence="12" type="ORF">PHAECO_LOCUS328</name>
</gene>
<comment type="similarity">
    <text evidence="2 8">Belongs to the 5'-nucleotidase family.</text>
</comment>
<dbReference type="PROSITE" id="PS00786">
    <property type="entry name" value="5_NUCLEOTIDASE_2"/>
    <property type="match status" value="1"/>
</dbReference>
<reference evidence="12" key="1">
    <citation type="submission" date="2022-01" db="EMBL/GenBank/DDBJ databases">
        <authorList>
            <person name="King R."/>
        </authorList>
    </citation>
    <scope>NUCLEOTIDE SEQUENCE</scope>
</reference>
<feature type="chain" id="PRO_5040528251" description="5'-nucleotidase" evidence="8">
    <location>
        <begin position="23"/>
        <end position="580"/>
    </location>
</feature>
<reference evidence="12" key="2">
    <citation type="submission" date="2022-10" db="EMBL/GenBank/DDBJ databases">
        <authorList>
            <consortium name="ENA_rothamsted_submissions"/>
            <consortium name="culmorum"/>
            <person name="King R."/>
        </authorList>
    </citation>
    <scope>NUCLEOTIDE SEQUENCE</scope>
</reference>
<dbReference type="InterPro" id="IPR029052">
    <property type="entry name" value="Metallo-depent_PP-like"/>
</dbReference>
<name>A0A9N9WZP8_PHACE</name>
<keyword evidence="9" id="KW-0472">Membrane</keyword>
<evidence type="ECO:0000256" key="8">
    <source>
        <dbReference type="RuleBase" id="RU362119"/>
    </source>
</evidence>
<dbReference type="SUPFAM" id="SSF55816">
    <property type="entry name" value="5'-nucleotidase (syn. UDP-sugar hydrolase), C-terminal domain"/>
    <property type="match status" value="1"/>
</dbReference>
<proteinExistence type="inferred from homology"/>
<dbReference type="FunFam" id="3.60.21.10:FF:000020">
    <property type="entry name" value="NT5E isoform 4"/>
    <property type="match status" value="1"/>
</dbReference>
<dbReference type="OrthoDB" id="7722975at2759"/>
<dbReference type="Gene3D" id="3.90.780.10">
    <property type="entry name" value="5'-Nucleotidase, C-terminal domain"/>
    <property type="match status" value="1"/>
</dbReference>
<dbReference type="EMBL" id="OU896707">
    <property type="protein sequence ID" value="CAG9812503.1"/>
    <property type="molecule type" value="Genomic_DNA"/>
</dbReference>
<dbReference type="InterPro" id="IPR006146">
    <property type="entry name" value="5'-Nucleotdase_CS"/>
</dbReference>
<evidence type="ECO:0000313" key="12">
    <source>
        <dbReference type="EMBL" id="CAG9812503.1"/>
    </source>
</evidence>
<dbReference type="GO" id="GO:0000166">
    <property type="term" value="F:nucleotide binding"/>
    <property type="evidence" value="ECO:0007669"/>
    <property type="project" value="UniProtKB-KW"/>
</dbReference>
<evidence type="ECO:0000256" key="2">
    <source>
        <dbReference type="ARBA" id="ARBA00006654"/>
    </source>
</evidence>
<keyword evidence="4" id="KW-0479">Metal-binding</keyword>
<evidence type="ECO:0000259" key="11">
    <source>
        <dbReference type="Pfam" id="PF02872"/>
    </source>
</evidence>
<dbReference type="GO" id="GO:0008253">
    <property type="term" value="F:5'-nucleotidase activity"/>
    <property type="evidence" value="ECO:0007669"/>
    <property type="project" value="UniProtKB-EC"/>
</dbReference>
<keyword evidence="13" id="KW-1185">Reference proteome</keyword>
<dbReference type="FunFam" id="3.90.780.10:FF:000001">
    <property type="entry name" value="NT5E isoform 3"/>
    <property type="match status" value="1"/>
</dbReference>
<evidence type="ECO:0000256" key="1">
    <source>
        <dbReference type="ARBA" id="ARBA00000815"/>
    </source>
</evidence>
<dbReference type="PANTHER" id="PTHR11575:SF24">
    <property type="entry name" value="5'-NUCLEOTIDASE"/>
    <property type="match status" value="1"/>
</dbReference>
<evidence type="ECO:0000259" key="10">
    <source>
        <dbReference type="Pfam" id="PF00149"/>
    </source>
</evidence>
<keyword evidence="9" id="KW-1133">Transmembrane helix</keyword>
<dbReference type="GO" id="GO:0005886">
    <property type="term" value="C:plasma membrane"/>
    <property type="evidence" value="ECO:0007669"/>
    <property type="project" value="TreeGrafter"/>
</dbReference>
<keyword evidence="9" id="KW-0812">Transmembrane</keyword>
<feature type="domain" description="5'-Nucleotidase C-terminal" evidence="11">
    <location>
        <begin position="340"/>
        <end position="508"/>
    </location>
</feature>
<evidence type="ECO:0000256" key="9">
    <source>
        <dbReference type="SAM" id="Phobius"/>
    </source>
</evidence>
<dbReference type="CDD" id="cd07409">
    <property type="entry name" value="MPP_CD73_N"/>
    <property type="match status" value="1"/>
</dbReference>
<evidence type="ECO:0000256" key="7">
    <source>
        <dbReference type="ARBA" id="ARBA00022801"/>
    </source>
</evidence>
<dbReference type="InterPro" id="IPR004843">
    <property type="entry name" value="Calcineurin-like_PHP"/>
</dbReference>
<dbReference type="InterPro" id="IPR036907">
    <property type="entry name" value="5'-Nucleotdase_C_sf"/>
</dbReference>
<sequence length="580" mass="63396">MPISATVAVALVLLTTLSLVGCDLDLVILHNNDVHGRFEETEKNSGSCRDNNRNSTCIGGFARTAHEVRKYRELAQKKQGPEVLFLNAGDTFVGTIWYSLFQSNISYEFWNLLKPDAMCLGNHEFDNGVSGLLPFVSALKFPVLAANLNFSQVPELAPYVDKSTIVERGGRKIGIIGLLTPETKLISNPGKVIFLDEVESAKAESERLDALGIKIIIVLGHSGFLKDQEIAAKAPLVDAVVGGHTNTFLWNGPPPDTEAVDGPYPVVVTQESGKKVPVVQAYAYTKYLGRLNLTFDDNGDLVKFSGQPELMVASIPQEEDVLRLLETYRPEVDKVNTEIIGRSKVTLDGDSKLCRSNECNFGNLLTDALVAYKASISPKLWTEAPIGLYNGGGIRNTIEPVGSNDVTRGEILAAIPFGNQILTLKLNGSDLLETLEIGARTNGETSGGEFLQVSGLRVVYDMSKPAFSRVVSVEARCGLCPVPVYQPIDPLKTYTIVTISFLTQGGDDHHILRDRGFDEVVEDLDDIDTVVWYFQHYNPVYPEVQGRIRFVERSTSGGASLVVGPLGAGLLLFLFVFYHL</sequence>
<dbReference type="InterPro" id="IPR008334">
    <property type="entry name" value="5'-Nucleotdase_C"/>
</dbReference>
<comment type="catalytic activity">
    <reaction evidence="1">
        <text>a ribonucleoside 5'-phosphate + H2O = a ribonucleoside + phosphate</text>
        <dbReference type="Rhea" id="RHEA:12484"/>
        <dbReference type="ChEBI" id="CHEBI:15377"/>
        <dbReference type="ChEBI" id="CHEBI:18254"/>
        <dbReference type="ChEBI" id="CHEBI:43474"/>
        <dbReference type="ChEBI" id="CHEBI:58043"/>
        <dbReference type="EC" id="3.1.3.5"/>
    </reaction>
</comment>
<evidence type="ECO:0000313" key="13">
    <source>
        <dbReference type="Proteomes" id="UP001153737"/>
    </source>
</evidence>
<dbReference type="GO" id="GO:0046872">
    <property type="term" value="F:metal ion binding"/>
    <property type="evidence" value="ECO:0007669"/>
    <property type="project" value="UniProtKB-KW"/>
</dbReference>
<dbReference type="Pfam" id="PF00149">
    <property type="entry name" value="Metallophos"/>
    <property type="match status" value="1"/>
</dbReference>
<protein>
    <recommendedName>
        <fullName evidence="3">5'-nucleotidase</fullName>
        <ecNumber evidence="3">3.1.3.5</ecNumber>
    </recommendedName>
</protein>
<dbReference type="GO" id="GO:0006196">
    <property type="term" value="P:AMP catabolic process"/>
    <property type="evidence" value="ECO:0007669"/>
    <property type="project" value="TreeGrafter"/>
</dbReference>
<evidence type="ECO:0000256" key="5">
    <source>
        <dbReference type="ARBA" id="ARBA00022729"/>
    </source>
</evidence>
<dbReference type="EC" id="3.1.3.5" evidence="3"/>
<feature type="signal peptide" evidence="8">
    <location>
        <begin position="1"/>
        <end position="22"/>
    </location>
</feature>